<name>A0ABX1L4L4_9LACO</name>
<comment type="caution">
    <text evidence="1">The sequence shown here is derived from an EMBL/GenBank/DDBJ whole genome shotgun (WGS) entry which is preliminary data.</text>
</comment>
<sequence length="149" mass="16425">MIARKDGVTAVQLTQKQGGKRYESLVAEKTGSNAAVVQTTIYQGKKQLKSYSTDWWCHPAGRFQQDLVAEDKHAAKMTYVIAAKTGVRALEVMPPNAEVAASQKWRMTGQAAIAADLVMNRYSLKQQKKAARKQGKGLLVLNTKMDSQI</sequence>
<proteinExistence type="predicted"/>
<dbReference type="EMBL" id="JAAVSD010000017">
    <property type="protein sequence ID" value="NLR29967.1"/>
    <property type="molecule type" value="Genomic_DNA"/>
</dbReference>
<dbReference type="RefSeq" id="WP_168849694.1">
    <property type="nucleotide sequence ID" value="NZ_JAAVSD010000017.1"/>
</dbReference>
<gene>
    <name evidence="1" type="ORF">HEQ44_07195</name>
</gene>
<accession>A0ABX1L4L4</accession>
<evidence type="ECO:0000313" key="2">
    <source>
        <dbReference type="Proteomes" id="UP000707477"/>
    </source>
</evidence>
<dbReference type="Proteomes" id="UP000707477">
    <property type="component" value="Unassembled WGS sequence"/>
</dbReference>
<organism evidence="1 2">
    <name type="scientific">Levilactobacillus tujiorum</name>
    <dbReference type="NCBI Taxonomy" id="2912243"/>
    <lineage>
        <taxon>Bacteria</taxon>
        <taxon>Bacillati</taxon>
        <taxon>Bacillota</taxon>
        <taxon>Bacilli</taxon>
        <taxon>Lactobacillales</taxon>
        <taxon>Lactobacillaceae</taxon>
        <taxon>Levilactobacillus</taxon>
    </lineage>
</organism>
<reference evidence="1 2" key="1">
    <citation type="submission" date="2020-03" db="EMBL/GenBank/DDBJ databases">
        <authorList>
            <person name="Zhang Z."/>
            <person name="Guo Z."/>
            <person name="Hou Q."/>
            <person name="Shen X."/>
        </authorList>
    </citation>
    <scope>NUCLEOTIDE SEQUENCE [LARGE SCALE GENOMIC DNA]</scope>
    <source>
        <strain evidence="1 2">HBUAS51329</strain>
    </source>
</reference>
<keyword evidence="2" id="KW-1185">Reference proteome</keyword>
<protein>
    <submittedName>
        <fullName evidence="1">Uncharacterized protein</fullName>
    </submittedName>
</protein>
<evidence type="ECO:0000313" key="1">
    <source>
        <dbReference type="EMBL" id="NLR29967.1"/>
    </source>
</evidence>